<dbReference type="EMBL" id="CCSB01000001">
    <property type="protein sequence ID" value="CDZ76138.1"/>
    <property type="molecule type" value="Genomic_DNA"/>
</dbReference>
<name>A0A078KWP0_9GAMM</name>
<protein>
    <submittedName>
        <fullName evidence="2">Cupin domain protein</fullName>
    </submittedName>
</protein>
<dbReference type="SUPFAM" id="SSF51182">
    <property type="entry name" value="RmlC-like cupins"/>
    <property type="match status" value="1"/>
</dbReference>
<sequence>MKVAFKNQAKEKANSNSCSVIEYPLNDPMLDIAIAAISGRYPENGRAVNQECQELAYVKAGEGKIVINGEEIPLTVGDSIIIDAGEPYYWEGSLELILSCRPAWTAAQHQQVD</sequence>
<dbReference type="InterPro" id="IPR011051">
    <property type="entry name" value="RmlC_Cupin_sf"/>
</dbReference>
<evidence type="ECO:0000313" key="3">
    <source>
        <dbReference type="Proteomes" id="UP000044071"/>
    </source>
</evidence>
<reference evidence="2 3" key="1">
    <citation type="submission" date="2014-06" db="EMBL/GenBank/DDBJ databases">
        <authorList>
            <person name="Urmite Genomes Urmite Genomes"/>
        </authorList>
    </citation>
    <scope>NUCLEOTIDE SEQUENCE [LARGE SCALE GENOMIC DNA]</scope>
</reference>
<evidence type="ECO:0000313" key="2">
    <source>
        <dbReference type="EMBL" id="CDZ76138.1"/>
    </source>
</evidence>
<gene>
    <name evidence="2" type="ORF">BN59_00404</name>
</gene>
<dbReference type="InterPro" id="IPR013096">
    <property type="entry name" value="Cupin_2"/>
</dbReference>
<dbReference type="Proteomes" id="UP000044071">
    <property type="component" value="Unassembled WGS sequence"/>
</dbReference>
<dbReference type="STRING" id="1034943.BN59_00404"/>
<organism evidence="2 3">
    <name type="scientific">Legionella massiliensis</name>
    <dbReference type="NCBI Taxonomy" id="1034943"/>
    <lineage>
        <taxon>Bacteria</taxon>
        <taxon>Pseudomonadati</taxon>
        <taxon>Pseudomonadota</taxon>
        <taxon>Gammaproteobacteria</taxon>
        <taxon>Legionellales</taxon>
        <taxon>Legionellaceae</taxon>
        <taxon>Legionella</taxon>
    </lineage>
</organism>
<dbReference type="RefSeq" id="WP_043872735.1">
    <property type="nucleotide sequence ID" value="NZ_CCVW01000001.1"/>
</dbReference>
<dbReference type="eggNOG" id="ENOG5030PPX">
    <property type="taxonomic scope" value="Bacteria"/>
</dbReference>
<dbReference type="InterPro" id="IPR014710">
    <property type="entry name" value="RmlC-like_jellyroll"/>
</dbReference>
<dbReference type="AlphaFoldDB" id="A0A078KWP0"/>
<proteinExistence type="predicted"/>
<accession>A0A078KWP0</accession>
<evidence type="ECO:0000259" key="1">
    <source>
        <dbReference type="Pfam" id="PF07883"/>
    </source>
</evidence>
<keyword evidence="3" id="KW-1185">Reference proteome</keyword>
<dbReference type="Pfam" id="PF07883">
    <property type="entry name" value="Cupin_2"/>
    <property type="match status" value="1"/>
</dbReference>
<feature type="domain" description="Cupin type-2" evidence="1">
    <location>
        <begin position="52"/>
        <end position="90"/>
    </location>
</feature>
<dbReference type="Gene3D" id="2.60.120.10">
    <property type="entry name" value="Jelly Rolls"/>
    <property type="match status" value="1"/>
</dbReference>
<dbReference type="OrthoDB" id="5638091at2"/>